<name>A0A2N0WCM5_9GAMM</name>
<dbReference type="EMBL" id="PISJ01000017">
    <property type="protein sequence ID" value="PKF32335.1"/>
    <property type="molecule type" value="Genomic_DNA"/>
</dbReference>
<keyword evidence="2" id="KW-0808">Transferase</keyword>
<proteinExistence type="predicted"/>
<dbReference type="GO" id="GO:0008999">
    <property type="term" value="F:protein-N-terminal-alanine acetyltransferase activity"/>
    <property type="evidence" value="ECO:0007669"/>
    <property type="project" value="TreeGrafter"/>
</dbReference>
<dbReference type="RefSeq" id="WP_101236908.1">
    <property type="nucleotide sequence ID" value="NZ_PISJ01000017.1"/>
</dbReference>
<dbReference type="Pfam" id="PF13302">
    <property type="entry name" value="Acetyltransf_3"/>
    <property type="match status" value="1"/>
</dbReference>
<dbReference type="InterPro" id="IPR000182">
    <property type="entry name" value="GNAT_dom"/>
</dbReference>
<dbReference type="GO" id="GO:1990189">
    <property type="term" value="F:protein N-terminal-serine acetyltransferase activity"/>
    <property type="evidence" value="ECO:0007669"/>
    <property type="project" value="TreeGrafter"/>
</dbReference>
<dbReference type="PANTHER" id="PTHR43441">
    <property type="entry name" value="RIBOSOMAL-PROTEIN-SERINE ACETYLTRANSFERASE"/>
    <property type="match status" value="1"/>
</dbReference>
<dbReference type="SUPFAM" id="SSF55729">
    <property type="entry name" value="Acyl-CoA N-acyltransferases (Nat)"/>
    <property type="match status" value="1"/>
</dbReference>
<dbReference type="Proteomes" id="UP000233553">
    <property type="component" value="Unassembled WGS sequence"/>
</dbReference>
<reference evidence="2 3" key="1">
    <citation type="submission" date="2017-12" db="EMBL/GenBank/DDBJ databases">
        <title>Draft Genome sequences of multiple microbial strains isolated from spacecraft associated surfaces.</title>
        <authorList>
            <person name="Seuylemezian A."/>
            <person name="Vaishampayan P."/>
            <person name="Venkateswaran K."/>
        </authorList>
    </citation>
    <scope>NUCLEOTIDE SEQUENCE [LARGE SCALE GENOMIC DNA]</scope>
    <source>
        <strain evidence="2 3">2P01AA</strain>
    </source>
</reference>
<sequence>MKRALLQTARLDLFVFQMDDLADIYPCVATTLTRYMAWEPAQNFAAQEKIGQQWLIAETDHTDRHFVLRRKQDQAFIGLIGVHRMQTATPELGLWIREDCHNQGFAKEAILEVFRWASTHLAAQYFSYPVAVENQPSRKLAEFLGGTVAAHKTEKKYEALIYHIPPYQAQSN</sequence>
<dbReference type="PANTHER" id="PTHR43441:SF2">
    <property type="entry name" value="FAMILY ACETYLTRANSFERASE, PUTATIVE (AFU_ORTHOLOGUE AFUA_7G00850)-RELATED"/>
    <property type="match status" value="1"/>
</dbReference>
<dbReference type="PROSITE" id="PS51186">
    <property type="entry name" value="GNAT"/>
    <property type="match status" value="1"/>
</dbReference>
<evidence type="ECO:0000313" key="3">
    <source>
        <dbReference type="Proteomes" id="UP000233553"/>
    </source>
</evidence>
<dbReference type="Gene3D" id="3.40.630.30">
    <property type="match status" value="1"/>
</dbReference>
<evidence type="ECO:0000259" key="1">
    <source>
        <dbReference type="PROSITE" id="PS51186"/>
    </source>
</evidence>
<gene>
    <name evidence="2" type="ORF">CW311_13990</name>
</gene>
<organism evidence="2 3">
    <name type="scientific">Acinetobacter proteolyticus</name>
    <dbReference type="NCBI Taxonomy" id="1776741"/>
    <lineage>
        <taxon>Bacteria</taxon>
        <taxon>Pseudomonadati</taxon>
        <taxon>Pseudomonadota</taxon>
        <taxon>Gammaproteobacteria</taxon>
        <taxon>Moraxellales</taxon>
        <taxon>Moraxellaceae</taxon>
        <taxon>Acinetobacter</taxon>
    </lineage>
</organism>
<evidence type="ECO:0000313" key="2">
    <source>
        <dbReference type="EMBL" id="PKF32335.1"/>
    </source>
</evidence>
<dbReference type="AlphaFoldDB" id="A0A2N0WCM5"/>
<comment type="caution">
    <text evidence="2">The sequence shown here is derived from an EMBL/GenBank/DDBJ whole genome shotgun (WGS) entry which is preliminary data.</text>
</comment>
<protein>
    <submittedName>
        <fullName evidence="2">GNAT family N-acetyltransferase</fullName>
    </submittedName>
</protein>
<accession>A0A2N0WCM5</accession>
<dbReference type="GO" id="GO:0005737">
    <property type="term" value="C:cytoplasm"/>
    <property type="evidence" value="ECO:0007669"/>
    <property type="project" value="TreeGrafter"/>
</dbReference>
<dbReference type="InterPro" id="IPR051908">
    <property type="entry name" value="Ribosomal_N-acetyltransferase"/>
</dbReference>
<feature type="domain" description="N-acetyltransferase" evidence="1">
    <location>
        <begin position="22"/>
        <end position="167"/>
    </location>
</feature>
<dbReference type="InterPro" id="IPR016181">
    <property type="entry name" value="Acyl_CoA_acyltransferase"/>
</dbReference>